<dbReference type="PANTHER" id="PTHR35869:SF1">
    <property type="entry name" value="OUTER-MEMBRANE LIPOPROTEIN CARRIER PROTEIN"/>
    <property type="match status" value="1"/>
</dbReference>
<dbReference type="AlphaFoldDB" id="A0A1M7XZK1"/>
<dbReference type="InterPro" id="IPR029046">
    <property type="entry name" value="LolA/LolB/LppX"/>
</dbReference>
<dbReference type="Gene3D" id="2.50.20.10">
    <property type="entry name" value="Lipoprotein localisation LolA/LolB/LppX"/>
    <property type="match status" value="1"/>
</dbReference>
<proteinExistence type="predicted"/>
<dbReference type="Proteomes" id="UP000184603">
    <property type="component" value="Unassembled WGS sequence"/>
</dbReference>
<dbReference type="CDD" id="cd16325">
    <property type="entry name" value="LolA"/>
    <property type="match status" value="1"/>
</dbReference>
<reference evidence="3 4" key="1">
    <citation type="submission" date="2016-12" db="EMBL/GenBank/DDBJ databases">
        <authorList>
            <person name="Song W.-J."/>
            <person name="Kurnit D.M."/>
        </authorList>
    </citation>
    <scope>NUCLEOTIDE SEQUENCE [LARGE SCALE GENOMIC DNA]</scope>
    <source>
        <strain evidence="3 4">DSM 18488</strain>
    </source>
</reference>
<feature type="chain" id="PRO_5012229861" evidence="2">
    <location>
        <begin position="31"/>
        <end position="237"/>
    </location>
</feature>
<sequence>MKHPLLRSLPVAALCLVFFLVLSSISLASAAGEYPEDIAARLQKKYDQMRSLSFTFNQQSQGQISGRPRTGSGTAFFYKTGKNSKMRWNYTTPDKQVLISDGKTFSMYFSELEQMIVTPADSLESDLTYTFFSGRGRIADKFHILPPDEELMQEEMKAGQPQIIKLVPKEPQSQVQAIHLWVDDDSLIRRIEIKDHFDTVTLLTLSKIEIDTIDGSSSEVAKLFSFTPPEGTEIIHQ</sequence>
<dbReference type="OrthoDB" id="9785727at2"/>
<protein>
    <submittedName>
        <fullName evidence="3">Outer membrane lipoprotein carrier protein</fullName>
    </submittedName>
</protein>
<keyword evidence="3" id="KW-0449">Lipoprotein</keyword>
<dbReference type="PANTHER" id="PTHR35869">
    <property type="entry name" value="OUTER-MEMBRANE LIPOPROTEIN CARRIER PROTEIN"/>
    <property type="match status" value="1"/>
</dbReference>
<dbReference type="STRING" id="1121416.SAMN02745220_00801"/>
<dbReference type="InterPro" id="IPR004564">
    <property type="entry name" value="OM_lipoprot_carrier_LolA-like"/>
</dbReference>
<keyword evidence="4" id="KW-1185">Reference proteome</keyword>
<evidence type="ECO:0000313" key="3">
    <source>
        <dbReference type="EMBL" id="SHO44575.1"/>
    </source>
</evidence>
<keyword evidence="1 2" id="KW-0732">Signal</keyword>
<gene>
    <name evidence="3" type="ORF">SAMN02745220_00801</name>
</gene>
<dbReference type="RefSeq" id="WP_073612159.1">
    <property type="nucleotide sequence ID" value="NZ_FRFE01000003.1"/>
</dbReference>
<evidence type="ECO:0000313" key="4">
    <source>
        <dbReference type="Proteomes" id="UP000184603"/>
    </source>
</evidence>
<name>A0A1M7XZK1_9BACT</name>
<feature type="signal peptide" evidence="2">
    <location>
        <begin position="1"/>
        <end position="30"/>
    </location>
</feature>
<organism evidence="3 4">
    <name type="scientific">Desulfopila aestuarii DSM 18488</name>
    <dbReference type="NCBI Taxonomy" id="1121416"/>
    <lineage>
        <taxon>Bacteria</taxon>
        <taxon>Pseudomonadati</taxon>
        <taxon>Thermodesulfobacteriota</taxon>
        <taxon>Desulfobulbia</taxon>
        <taxon>Desulfobulbales</taxon>
        <taxon>Desulfocapsaceae</taxon>
        <taxon>Desulfopila</taxon>
    </lineage>
</organism>
<accession>A0A1M7XZK1</accession>
<dbReference type="EMBL" id="FRFE01000003">
    <property type="protein sequence ID" value="SHO44575.1"/>
    <property type="molecule type" value="Genomic_DNA"/>
</dbReference>
<evidence type="ECO:0000256" key="2">
    <source>
        <dbReference type="SAM" id="SignalP"/>
    </source>
</evidence>
<evidence type="ECO:0000256" key="1">
    <source>
        <dbReference type="ARBA" id="ARBA00022729"/>
    </source>
</evidence>
<dbReference type="Pfam" id="PF03548">
    <property type="entry name" value="LolA"/>
    <property type="match status" value="1"/>
</dbReference>
<dbReference type="SUPFAM" id="SSF89392">
    <property type="entry name" value="Prokaryotic lipoproteins and lipoprotein localization factors"/>
    <property type="match status" value="1"/>
</dbReference>